<dbReference type="AlphaFoldDB" id="A0A316YIG8"/>
<evidence type="ECO:0000256" key="1">
    <source>
        <dbReference type="SAM" id="MobiDB-lite"/>
    </source>
</evidence>
<protein>
    <submittedName>
        <fullName evidence="2">Uncharacterized protein</fullName>
    </submittedName>
</protein>
<feature type="compositionally biased region" description="Polar residues" evidence="1">
    <location>
        <begin position="47"/>
        <end position="61"/>
    </location>
</feature>
<dbReference type="GeneID" id="37040115"/>
<dbReference type="RefSeq" id="XP_025375822.1">
    <property type="nucleotide sequence ID" value="XM_025518199.1"/>
</dbReference>
<dbReference type="EMBL" id="KZ819638">
    <property type="protein sequence ID" value="PWN88624.1"/>
    <property type="molecule type" value="Genomic_DNA"/>
</dbReference>
<evidence type="ECO:0000313" key="2">
    <source>
        <dbReference type="EMBL" id="PWN88624.1"/>
    </source>
</evidence>
<dbReference type="InParanoid" id="A0A316YIG8"/>
<feature type="region of interest" description="Disordered" evidence="1">
    <location>
        <begin position="278"/>
        <end position="303"/>
    </location>
</feature>
<evidence type="ECO:0000313" key="3">
    <source>
        <dbReference type="Proteomes" id="UP000245768"/>
    </source>
</evidence>
<feature type="compositionally biased region" description="Pro residues" evidence="1">
    <location>
        <begin position="1"/>
        <end position="12"/>
    </location>
</feature>
<feature type="region of interest" description="Disordered" evidence="1">
    <location>
        <begin position="1"/>
        <end position="76"/>
    </location>
</feature>
<proteinExistence type="predicted"/>
<feature type="compositionally biased region" description="Low complexity" evidence="1">
    <location>
        <begin position="13"/>
        <end position="26"/>
    </location>
</feature>
<dbReference type="Proteomes" id="UP000245768">
    <property type="component" value="Unassembled WGS sequence"/>
</dbReference>
<feature type="compositionally biased region" description="Low complexity" evidence="1">
    <location>
        <begin position="34"/>
        <end position="43"/>
    </location>
</feature>
<sequence length="303" mass="31967">MAGFPPPPPPPGAQYGQQGNYHYQQQRGGGGVGVAAAAYPSAYDHPSNMQRMPSYGSTSRAYASDPYGAPSNRASYPGAGAPAFGGVAQPGYPSQASRSYQPQQSMQPMHPAAMMGYNPMPAGVPSPYGQYLPPQPSHMSPQYQLAAMNPYLAATPTGYPVPPYGGAYPALFSPPPPPGMGVMDPYGNYMPPNIAASLARGYADGFDAYRGRDHSREKEDGNESSSCSSGNFETGTKKRGTRRKKRASKPLDMAADVLSMLPEKMLTQAVKVVITAAIRGVTPSAPRDRPTGARARSTETARG</sequence>
<gene>
    <name evidence="2" type="ORF">FA10DRAFT_167902</name>
</gene>
<feature type="compositionally biased region" description="Basic residues" evidence="1">
    <location>
        <begin position="237"/>
        <end position="248"/>
    </location>
</feature>
<reference evidence="2 3" key="1">
    <citation type="journal article" date="2018" name="Mol. Biol. Evol.">
        <title>Broad Genomic Sampling Reveals a Smut Pathogenic Ancestry of the Fungal Clade Ustilaginomycotina.</title>
        <authorList>
            <person name="Kijpornyongpan T."/>
            <person name="Mondo S.J."/>
            <person name="Barry K."/>
            <person name="Sandor L."/>
            <person name="Lee J."/>
            <person name="Lipzen A."/>
            <person name="Pangilinan J."/>
            <person name="LaButti K."/>
            <person name="Hainaut M."/>
            <person name="Henrissat B."/>
            <person name="Grigoriev I.V."/>
            <person name="Spatafora J.W."/>
            <person name="Aime M.C."/>
        </authorList>
    </citation>
    <scope>NUCLEOTIDE SEQUENCE [LARGE SCALE GENOMIC DNA]</scope>
    <source>
        <strain evidence="2 3">MCA 4198</strain>
    </source>
</reference>
<feature type="compositionally biased region" description="Basic and acidic residues" evidence="1">
    <location>
        <begin position="286"/>
        <end position="303"/>
    </location>
</feature>
<accession>A0A316YIG8</accession>
<keyword evidence="3" id="KW-1185">Reference proteome</keyword>
<feature type="compositionally biased region" description="Polar residues" evidence="1">
    <location>
        <begin position="223"/>
        <end position="233"/>
    </location>
</feature>
<feature type="region of interest" description="Disordered" evidence="1">
    <location>
        <begin position="213"/>
        <end position="249"/>
    </location>
</feature>
<organism evidence="2 3">
    <name type="scientific">Acaromyces ingoldii</name>
    <dbReference type="NCBI Taxonomy" id="215250"/>
    <lineage>
        <taxon>Eukaryota</taxon>
        <taxon>Fungi</taxon>
        <taxon>Dikarya</taxon>
        <taxon>Basidiomycota</taxon>
        <taxon>Ustilaginomycotina</taxon>
        <taxon>Exobasidiomycetes</taxon>
        <taxon>Exobasidiales</taxon>
        <taxon>Cryptobasidiaceae</taxon>
        <taxon>Acaromyces</taxon>
    </lineage>
</organism>
<name>A0A316YIG8_9BASI</name>